<proteinExistence type="predicted"/>
<evidence type="ECO:0000313" key="1">
    <source>
        <dbReference type="EMBL" id="CAI6344154.1"/>
    </source>
</evidence>
<organism evidence="1 2">
    <name type="scientific">Macrosiphum euphorbiae</name>
    <name type="common">potato aphid</name>
    <dbReference type="NCBI Taxonomy" id="13131"/>
    <lineage>
        <taxon>Eukaryota</taxon>
        <taxon>Metazoa</taxon>
        <taxon>Ecdysozoa</taxon>
        <taxon>Arthropoda</taxon>
        <taxon>Hexapoda</taxon>
        <taxon>Insecta</taxon>
        <taxon>Pterygota</taxon>
        <taxon>Neoptera</taxon>
        <taxon>Paraneoptera</taxon>
        <taxon>Hemiptera</taxon>
        <taxon>Sternorrhyncha</taxon>
        <taxon>Aphidomorpha</taxon>
        <taxon>Aphidoidea</taxon>
        <taxon>Aphididae</taxon>
        <taxon>Macrosiphini</taxon>
        <taxon>Macrosiphum</taxon>
    </lineage>
</organism>
<protein>
    <submittedName>
        <fullName evidence="1">Uncharacterized protein</fullName>
    </submittedName>
</protein>
<sequence length="392" mass="46501">MPKIKKNVNDENKCPNKLMAQKRSKPVFKFDMKRILKERQAECEFWEKNAQIDKEMKVLDVLFQKEVNKTINQSDDKLVLAKSGYVIFDPSKFNVNFEENYNMTGSYYSQQLLLMSIERNELEAIIIFNNLMKSNWSPVFKDVQLILSNWGADLNSLTDGTLLKCQINDCKNFKRHNFELVMKFISYNIDKNNKTFSEDELLTLAQYIAKISFDQYCGQMINVIQQLFTACIETALQEDDDASIITFAQELYSQYNIKLLKMVVDLFLPLEGKIMKKVYTYITFKLYKSLLEKTNNMSAFPTNIKEWFVQDLVDKDFFNRRPKRILYRLIRLLEHVVIVFDLYRDEKKLSDMYDFLNFMVKPTGLSDSLRLVNILDQWRLQLFRLHVNRKNA</sequence>
<keyword evidence="2" id="KW-1185">Reference proteome</keyword>
<dbReference type="Proteomes" id="UP001160148">
    <property type="component" value="Unassembled WGS sequence"/>
</dbReference>
<gene>
    <name evidence="1" type="ORF">MEUPH1_LOCUS1326</name>
</gene>
<comment type="caution">
    <text evidence="1">The sequence shown here is derived from an EMBL/GenBank/DDBJ whole genome shotgun (WGS) entry which is preliminary data.</text>
</comment>
<dbReference type="EMBL" id="CARXXK010000001">
    <property type="protein sequence ID" value="CAI6344154.1"/>
    <property type="molecule type" value="Genomic_DNA"/>
</dbReference>
<evidence type="ECO:0000313" key="2">
    <source>
        <dbReference type="Proteomes" id="UP001160148"/>
    </source>
</evidence>
<name>A0AAV0VIN7_9HEMI</name>
<dbReference type="AlphaFoldDB" id="A0AAV0VIN7"/>
<reference evidence="1 2" key="1">
    <citation type="submission" date="2023-01" db="EMBL/GenBank/DDBJ databases">
        <authorList>
            <person name="Whitehead M."/>
        </authorList>
    </citation>
    <scope>NUCLEOTIDE SEQUENCE [LARGE SCALE GENOMIC DNA]</scope>
</reference>
<accession>A0AAV0VIN7</accession>